<dbReference type="Gene3D" id="2.60.120.260">
    <property type="entry name" value="Galactose-binding domain-like"/>
    <property type="match status" value="2"/>
</dbReference>
<dbReference type="AlphaFoldDB" id="A0A1D1VBX8"/>
<feature type="domain" description="BTB" evidence="2">
    <location>
        <begin position="35"/>
        <end position="102"/>
    </location>
</feature>
<evidence type="ECO:0000313" key="4">
    <source>
        <dbReference type="Proteomes" id="UP000186922"/>
    </source>
</evidence>
<feature type="compositionally biased region" description="Basic residues" evidence="1">
    <location>
        <begin position="634"/>
        <end position="646"/>
    </location>
</feature>
<evidence type="ECO:0000313" key="3">
    <source>
        <dbReference type="EMBL" id="GAU98400.1"/>
    </source>
</evidence>
<dbReference type="Pfam" id="PF00651">
    <property type="entry name" value="BTB"/>
    <property type="match status" value="1"/>
</dbReference>
<dbReference type="InterPro" id="IPR008979">
    <property type="entry name" value="Galactose-bd-like_sf"/>
</dbReference>
<dbReference type="InterPro" id="IPR011333">
    <property type="entry name" value="SKP1/BTB/POZ_sf"/>
</dbReference>
<dbReference type="OrthoDB" id="9997739at2759"/>
<proteinExistence type="predicted"/>
<accession>A0A1D1VBX8</accession>
<dbReference type="SMART" id="SM00875">
    <property type="entry name" value="BACK"/>
    <property type="match status" value="1"/>
</dbReference>
<dbReference type="InterPro" id="IPR052407">
    <property type="entry name" value="BTB_POZ_domain_cont_9"/>
</dbReference>
<dbReference type="InterPro" id="IPR000210">
    <property type="entry name" value="BTB/POZ_dom"/>
</dbReference>
<dbReference type="SUPFAM" id="SSF54695">
    <property type="entry name" value="POZ domain"/>
    <property type="match status" value="1"/>
</dbReference>
<dbReference type="GO" id="GO:0050804">
    <property type="term" value="P:modulation of chemical synaptic transmission"/>
    <property type="evidence" value="ECO:0007669"/>
    <property type="project" value="TreeGrafter"/>
</dbReference>
<dbReference type="Gene3D" id="1.25.40.420">
    <property type="match status" value="1"/>
</dbReference>
<evidence type="ECO:0000256" key="1">
    <source>
        <dbReference type="SAM" id="MobiDB-lite"/>
    </source>
</evidence>
<feature type="region of interest" description="Disordered" evidence="1">
    <location>
        <begin position="621"/>
        <end position="646"/>
    </location>
</feature>
<dbReference type="GO" id="GO:0005737">
    <property type="term" value="C:cytoplasm"/>
    <property type="evidence" value="ECO:0007669"/>
    <property type="project" value="TreeGrafter"/>
</dbReference>
<protein>
    <recommendedName>
        <fullName evidence="2">BTB domain-containing protein</fullName>
    </recommendedName>
</protein>
<dbReference type="Pfam" id="PF07707">
    <property type="entry name" value="BACK"/>
    <property type="match status" value="1"/>
</dbReference>
<dbReference type="Gene3D" id="3.30.710.10">
    <property type="entry name" value="Potassium Channel Kv1.1, Chain A"/>
    <property type="match status" value="1"/>
</dbReference>
<dbReference type="PROSITE" id="PS50097">
    <property type="entry name" value="BTB"/>
    <property type="match status" value="1"/>
</dbReference>
<dbReference type="SUPFAM" id="SSF49785">
    <property type="entry name" value="Galactose-binding domain-like"/>
    <property type="match status" value="2"/>
</dbReference>
<dbReference type="SMART" id="SM00225">
    <property type="entry name" value="BTB"/>
    <property type="match status" value="1"/>
</dbReference>
<dbReference type="InterPro" id="IPR011705">
    <property type="entry name" value="BACK"/>
</dbReference>
<name>A0A1D1VBX8_RAMVA</name>
<organism evidence="3 4">
    <name type="scientific">Ramazzottius varieornatus</name>
    <name type="common">Water bear</name>
    <name type="synonym">Tardigrade</name>
    <dbReference type="NCBI Taxonomy" id="947166"/>
    <lineage>
        <taxon>Eukaryota</taxon>
        <taxon>Metazoa</taxon>
        <taxon>Ecdysozoa</taxon>
        <taxon>Tardigrada</taxon>
        <taxon>Eutardigrada</taxon>
        <taxon>Parachela</taxon>
        <taxon>Hypsibioidea</taxon>
        <taxon>Ramazzottiidae</taxon>
        <taxon>Ramazzottius</taxon>
    </lineage>
</organism>
<keyword evidence="4" id="KW-1185">Reference proteome</keyword>
<dbReference type="PANTHER" id="PTHR46306:SF1">
    <property type="entry name" value="BTB_POZ DOMAIN-CONTAINING PROTEIN 9"/>
    <property type="match status" value="1"/>
</dbReference>
<reference evidence="3 4" key="1">
    <citation type="journal article" date="2016" name="Nat. Commun.">
        <title>Extremotolerant tardigrade genome and improved radiotolerance of human cultured cells by tardigrade-unique protein.</title>
        <authorList>
            <person name="Hashimoto T."/>
            <person name="Horikawa D.D."/>
            <person name="Saito Y."/>
            <person name="Kuwahara H."/>
            <person name="Kozuka-Hata H."/>
            <person name="Shin-I T."/>
            <person name="Minakuchi Y."/>
            <person name="Ohishi K."/>
            <person name="Motoyama A."/>
            <person name="Aizu T."/>
            <person name="Enomoto A."/>
            <person name="Kondo K."/>
            <person name="Tanaka S."/>
            <person name="Hara Y."/>
            <person name="Koshikawa S."/>
            <person name="Sagara H."/>
            <person name="Miura T."/>
            <person name="Yokobori S."/>
            <person name="Miyagawa K."/>
            <person name="Suzuki Y."/>
            <person name="Kubo T."/>
            <person name="Oyama M."/>
            <person name="Kohara Y."/>
            <person name="Fujiyama A."/>
            <person name="Arakawa K."/>
            <person name="Katayama T."/>
            <person name="Toyoda A."/>
            <person name="Kunieda T."/>
        </authorList>
    </citation>
    <scope>NUCLEOTIDE SEQUENCE [LARGE SCALE GENOMIC DNA]</scope>
    <source>
        <strain evidence="3 4">YOKOZUNA-1</strain>
    </source>
</reference>
<dbReference type="Proteomes" id="UP000186922">
    <property type="component" value="Unassembled WGS sequence"/>
</dbReference>
<comment type="caution">
    <text evidence="3">The sequence shown here is derived from an EMBL/GenBank/DDBJ whole genome shotgun (WGS) entry which is preliminary data.</text>
</comment>
<dbReference type="PANTHER" id="PTHR46306">
    <property type="entry name" value="BTB/POZ DOMAIN-CONTAINING PROTEIN 9"/>
    <property type="match status" value="1"/>
</dbReference>
<dbReference type="GO" id="GO:0008344">
    <property type="term" value="P:adult locomotory behavior"/>
    <property type="evidence" value="ECO:0007669"/>
    <property type="project" value="TreeGrafter"/>
</dbReference>
<dbReference type="GO" id="GO:0048512">
    <property type="term" value="P:circadian behavior"/>
    <property type="evidence" value="ECO:0007669"/>
    <property type="project" value="TreeGrafter"/>
</dbReference>
<dbReference type="EMBL" id="BDGG01000004">
    <property type="protein sequence ID" value="GAU98400.1"/>
    <property type="molecule type" value="Genomic_DNA"/>
</dbReference>
<sequence>MSSSNGMDEAPKEISHAVSLVLDFKTKLLESEEFSDLVLIVENTPLKVHRAILASRSEYFRALLYGGMKETKQNEIVLHDTDLSTFKILLEYIYTATVNVSKLRVEVLVGLLGLTNQYGFSELEKDLVLYMKNVLNVKNVCAVYEVSFGFGMHDLTTTCLKYVDRHARTLLHSREILHLSASALKHILVRDTLCASESDIFDLVREWCSVNVDDMEGKDILSSTVRWDLLSTEELVNRVRQSNLIPGDKILDVLASKMRAGSALQSKLRGFCDPSVNVATSELKATVIRGEMSGSLLDGDVTNFGMDHGYTRHVIPDKQDADKSPCIHVKLGMPCIINHLRLLLWDKDQRFYSFYVEVSNDGTSWNRVIDYRDYFCRSWQELYFATCTVQHIKVTGTRNTTNRSFHLVKLEAFYLETVPEIRSFGDGSGFIVPVENVMTLSTAIVTEGVSRTRNALINGSLEYDWDNGYCCHQIGSGAIMVALNQPYILSSLRLLLWDVDHRFYTYTIHSSATQKDWQLLVDTRDSPRQSWQSHKFPPRPISFLKLTGISNTANEVFHVVHLEAPSQADPAEVVPEAINPAAAPDVLVDVDFHGYDVPLDIQVLHPAAVVVAGPSNRVVNIPHPADVDEEQERGRHRRVRPRNNPR</sequence>
<evidence type="ECO:0000259" key="2">
    <source>
        <dbReference type="PROSITE" id="PS50097"/>
    </source>
</evidence>
<dbReference type="STRING" id="947166.A0A1D1VBX8"/>
<gene>
    <name evidence="3" type="primary">RvY_09552-1</name>
    <name evidence="3" type="synonym">RvY_09552.1</name>
    <name evidence="3" type="ORF">RvY_09552</name>
</gene>